<sequence>MISRYRRLGRMTGWCVLLTSVGGPTLAQTAPSQPPGSLVVDPQQGATPRPIQPAPAPLPSTPATTLPSTATPPLASPRVSGPAIPLQPLRGDLPQGVERQPLPGGVAGGLPAPSANPLLIDPKADPILQLAIASGDPDTFRNAIRAVVARNPAAAEADARLDEARGVRNEARATQYPVVDLSMSYFRVLDRAFSNDPQNVLERSRPRRRTDALARAQLPLIDFGTARNRIGAGNRRIEASVAQIDDTASQIALRGIATWYQLFGYRALVRLSEAFVEGQTALRGAIEQRVTQGYAAPGDVAQVESYIAAAEAQLANYRRQLASAEAQYTALTGAPAPAGFGRAPAAAEAKVTVDRAQLDAETIPAVRAAKSLAEAARYDARVAKSNALPGVTVGVDAGRYGVIETDKDFDIRGSVTLSQRLGGGSVQRIDQARARARGAEATYERIRQDAVRDAAVAWSDVEALEASEAAIRDNYLATRQSRDVLAERFRVARGSLFDLLGAEANYFNVAARYVETVTELDIARYSLLARRGKLLDAFGIAPARLDQQ</sequence>
<accession>A0A285QYB7</accession>
<dbReference type="Gene3D" id="1.20.1600.10">
    <property type="entry name" value="Outer membrane efflux proteins (OEP)"/>
    <property type="match status" value="1"/>
</dbReference>
<protein>
    <submittedName>
        <fullName evidence="11">Outer membrane protein, adhesin transport system</fullName>
    </submittedName>
</protein>
<keyword evidence="3" id="KW-0813">Transport</keyword>
<dbReference type="AlphaFoldDB" id="A0A285QYB7"/>
<dbReference type="GO" id="GO:0015288">
    <property type="term" value="F:porin activity"/>
    <property type="evidence" value="ECO:0007669"/>
    <property type="project" value="TreeGrafter"/>
</dbReference>
<organism evidence="11 12">
    <name type="scientific">Sphingomonas guangdongensis</name>
    <dbReference type="NCBI Taxonomy" id="1141890"/>
    <lineage>
        <taxon>Bacteria</taxon>
        <taxon>Pseudomonadati</taxon>
        <taxon>Pseudomonadota</taxon>
        <taxon>Alphaproteobacteria</taxon>
        <taxon>Sphingomonadales</taxon>
        <taxon>Sphingomonadaceae</taxon>
        <taxon>Sphingomonas</taxon>
    </lineage>
</organism>
<evidence type="ECO:0000256" key="9">
    <source>
        <dbReference type="SAM" id="MobiDB-lite"/>
    </source>
</evidence>
<evidence type="ECO:0000256" key="4">
    <source>
        <dbReference type="ARBA" id="ARBA00022452"/>
    </source>
</evidence>
<feature type="chain" id="PRO_5012425161" evidence="10">
    <location>
        <begin position="28"/>
        <end position="548"/>
    </location>
</feature>
<dbReference type="GO" id="GO:1990281">
    <property type="term" value="C:efflux pump complex"/>
    <property type="evidence" value="ECO:0007669"/>
    <property type="project" value="TreeGrafter"/>
</dbReference>
<keyword evidence="8" id="KW-0175">Coiled coil</keyword>
<name>A0A285QYB7_9SPHN</name>
<dbReference type="EMBL" id="OBMI01000002">
    <property type="protein sequence ID" value="SOB86821.1"/>
    <property type="molecule type" value="Genomic_DNA"/>
</dbReference>
<dbReference type="Proteomes" id="UP000219494">
    <property type="component" value="Unassembled WGS sequence"/>
</dbReference>
<dbReference type="GO" id="GO:0015562">
    <property type="term" value="F:efflux transmembrane transporter activity"/>
    <property type="evidence" value="ECO:0007669"/>
    <property type="project" value="InterPro"/>
</dbReference>
<evidence type="ECO:0000256" key="8">
    <source>
        <dbReference type="SAM" id="Coils"/>
    </source>
</evidence>
<dbReference type="Pfam" id="PF02321">
    <property type="entry name" value="OEP"/>
    <property type="match status" value="2"/>
</dbReference>
<gene>
    <name evidence="11" type="ORF">SAMN06297144_1932</name>
</gene>
<evidence type="ECO:0000256" key="3">
    <source>
        <dbReference type="ARBA" id="ARBA00022448"/>
    </source>
</evidence>
<dbReference type="InterPro" id="IPR003423">
    <property type="entry name" value="OMP_efflux"/>
</dbReference>
<evidence type="ECO:0000256" key="6">
    <source>
        <dbReference type="ARBA" id="ARBA00023136"/>
    </source>
</evidence>
<evidence type="ECO:0000256" key="10">
    <source>
        <dbReference type="SAM" id="SignalP"/>
    </source>
</evidence>
<comment type="subcellular location">
    <subcellularLocation>
        <location evidence="1">Cell outer membrane</location>
    </subcellularLocation>
</comment>
<proteinExistence type="inferred from homology"/>
<keyword evidence="7" id="KW-0998">Cell outer membrane</keyword>
<feature type="compositionally biased region" description="Pro residues" evidence="9">
    <location>
        <begin position="50"/>
        <end position="60"/>
    </location>
</feature>
<evidence type="ECO:0000313" key="12">
    <source>
        <dbReference type="Proteomes" id="UP000219494"/>
    </source>
</evidence>
<keyword evidence="4" id="KW-1134">Transmembrane beta strand</keyword>
<comment type="similarity">
    <text evidence="2">Belongs to the outer membrane factor (OMF) (TC 1.B.17) family.</text>
</comment>
<dbReference type="SUPFAM" id="SSF56954">
    <property type="entry name" value="Outer membrane efflux proteins (OEP)"/>
    <property type="match status" value="1"/>
</dbReference>
<dbReference type="PANTHER" id="PTHR30026:SF22">
    <property type="entry name" value="OUTER MEMBRANE EFFLUX PROTEIN"/>
    <property type="match status" value="1"/>
</dbReference>
<dbReference type="InterPro" id="IPR051906">
    <property type="entry name" value="TolC-like"/>
</dbReference>
<evidence type="ECO:0000256" key="2">
    <source>
        <dbReference type="ARBA" id="ARBA00007613"/>
    </source>
</evidence>
<dbReference type="GO" id="GO:0009279">
    <property type="term" value="C:cell outer membrane"/>
    <property type="evidence" value="ECO:0007669"/>
    <property type="project" value="UniProtKB-SubCell"/>
</dbReference>
<feature type="signal peptide" evidence="10">
    <location>
        <begin position="1"/>
        <end position="27"/>
    </location>
</feature>
<evidence type="ECO:0000256" key="1">
    <source>
        <dbReference type="ARBA" id="ARBA00004442"/>
    </source>
</evidence>
<reference evidence="11 12" key="1">
    <citation type="submission" date="2017-07" db="EMBL/GenBank/DDBJ databases">
        <authorList>
            <person name="Sun Z.S."/>
            <person name="Albrecht U."/>
            <person name="Echele G."/>
            <person name="Lee C.C."/>
        </authorList>
    </citation>
    <scope>NUCLEOTIDE SEQUENCE [LARGE SCALE GENOMIC DNA]</scope>
    <source>
        <strain evidence="11 12">CGMCC 1.12672</strain>
    </source>
</reference>
<keyword evidence="5" id="KW-0812">Transmembrane</keyword>
<keyword evidence="6" id="KW-0472">Membrane</keyword>
<feature type="region of interest" description="Disordered" evidence="9">
    <location>
        <begin position="27"/>
        <end position="79"/>
    </location>
</feature>
<feature type="compositionally biased region" description="Low complexity" evidence="9">
    <location>
        <begin position="61"/>
        <end position="77"/>
    </location>
</feature>
<dbReference type="PANTHER" id="PTHR30026">
    <property type="entry name" value="OUTER MEMBRANE PROTEIN TOLC"/>
    <property type="match status" value="1"/>
</dbReference>
<evidence type="ECO:0000256" key="7">
    <source>
        <dbReference type="ARBA" id="ARBA00023237"/>
    </source>
</evidence>
<keyword evidence="12" id="KW-1185">Reference proteome</keyword>
<evidence type="ECO:0000313" key="11">
    <source>
        <dbReference type="EMBL" id="SOB86821.1"/>
    </source>
</evidence>
<feature type="coiled-coil region" evidence="8">
    <location>
        <begin position="300"/>
        <end position="334"/>
    </location>
</feature>
<evidence type="ECO:0000256" key="5">
    <source>
        <dbReference type="ARBA" id="ARBA00022692"/>
    </source>
</evidence>
<keyword evidence="10" id="KW-0732">Signal</keyword>